<evidence type="ECO:0000313" key="3">
    <source>
        <dbReference type="Proteomes" id="UP001482231"/>
    </source>
</evidence>
<name>A0ABV0ECV3_9BURK</name>
<dbReference type="InterPro" id="IPR027396">
    <property type="entry name" value="DsrEFH-like"/>
</dbReference>
<proteinExistence type="predicted"/>
<evidence type="ECO:0000313" key="2">
    <source>
        <dbReference type="EMBL" id="MEO1766495.1"/>
    </source>
</evidence>
<dbReference type="PANTHER" id="PTHR37691">
    <property type="entry name" value="BLR3518 PROTEIN"/>
    <property type="match status" value="1"/>
</dbReference>
<feature type="chain" id="PRO_5045294871" evidence="1">
    <location>
        <begin position="31"/>
        <end position="148"/>
    </location>
</feature>
<organism evidence="2 3">
    <name type="scientific">Thiobacter aerophilum</name>
    <dbReference type="NCBI Taxonomy" id="3121275"/>
    <lineage>
        <taxon>Bacteria</taxon>
        <taxon>Pseudomonadati</taxon>
        <taxon>Pseudomonadota</taxon>
        <taxon>Betaproteobacteria</taxon>
        <taxon>Burkholderiales</taxon>
        <taxon>Thiobacteraceae</taxon>
        <taxon>Thiobacter</taxon>
    </lineage>
</organism>
<dbReference type="Proteomes" id="UP001482231">
    <property type="component" value="Unassembled WGS sequence"/>
</dbReference>
<dbReference type="SUPFAM" id="SSF75169">
    <property type="entry name" value="DsrEFH-like"/>
    <property type="match status" value="1"/>
</dbReference>
<evidence type="ECO:0000256" key="1">
    <source>
        <dbReference type="SAM" id="SignalP"/>
    </source>
</evidence>
<dbReference type="EMBL" id="JBAJEX010000002">
    <property type="protein sequence ID" value="MEO1766495.1"/>
    <property type="molecule type" value="Genomic_DNA"/>
</dbReference>
<keyword evidence="1" id="KW-0732">Signal</keyword>
<accession>A0ABV0ECV3</accession>
<dbReference type="Gene3D" id="3.40.1260.10">
    <property type="entry name" value="DsrEFH-like"/>
    <property type="match status" value="1"/>
</dbReference>
<gene>
    <name evidence="2" type="ORF">V6E02_04640</name>
</gene>
<keyword evidence="3" id="KW-1185">Reference proteome</keyword>
<reference evidence="2 3" key="1">
    <citation type="submission" date="2024-02" db="EMBL/GenBank/DDBJ databases">
        <title>New thermophilic sulfur-oxidizing bacteria from a hot springs of the Uzon caldera (Kamchatka, Russia).</title>
        <authorList>
            <person name="Dukat A.M."/>
            <person name="Elcheninov A.G."/>
            <person name="Frolov E.N."/>
        </authorList>
    </citation>
    <scope>NUCLEOTIDE SEQUENCE [LARGE SCALE GENOMIC DNA]</scope>
    <source>
        <strain evidence="2 3">AK1</strain>
    </source>
</reference>
<dbReference type="InterPro" id="IPR003787">
    <property type="entry name" value="Sulphur_relay_DsrE/F-like"/>
</dbReference>
<dbReference type="PANTHER" id="PTHR37691:SF1">
    <property type="entry name" value="BLR3518 PROTEIN"/>
    <property type="match status" value="1"/>
</dbReference>
<dbReference type="RefSeq" id="WP_347307593.1">
    <property type="nucleotide sequence ID" value="NZ_JBAJEX010000002.1"/>
</dbReference>
<sequence>MHKHHVWTRAFLRSVFVGLALLAFAGCAQQAPKPEKPGFVIQVSDNDPAKWNLALNNAKNVQKDLGADKAEVEIVAYGPGLNMLKAESEVANRIQDALKDGVKVVACGNTMKGMKLEKADLVPGVAVVKAGVLEIGEKQRAGWTYIRP</sequence>
<protein>
    <submittedName>
        <fullName evidence="2">DsrE family protein</fullName>
    </submittedName>
</protein>
<feature type="signal peptide" evidence="1">
    <location>
        <begin position="1"/>
        <end position="30"/>
    </location>
</feature>
<dbReference type="Pfam" id="PF02635">
    <property type="entry name" value="DsrE"/>
    <property type="match status" value="1"/>
</dbReference>
<comment type="caution">
    <text evidence="2">The sequence shown here is derived from an EMBL/GenBank/DDBJ whole genome shotgun (WGS) entry which is preliminary data.</text>
</comment>
<dbReference type="PROSITE" id="PS51257">
    <property type="entry name" value="PROKAR_LIPOPROTEIN"/>
    <property type="match status" value="1"/>
</dbReference>